<dbReference type="KEGG" id="cthi:THC_0743"/>
<dbReference type="InterPro" id="IPR036869">
    <property type="entry name" value="J_dom_sf"/>
</dbReference>
<evidence type="ECO:0000256" key="2">
    <source>
        <dbReference type="SAM" id="MobiDB-lite"/>
    </source>
</evidence>
<feature type="coiled-coil region" evidence="1">
    <location>
        <begin position="85"/>
        <end position="112"/>
    </location>
</feature>
<evidence type="ECO:0000313" key="5">
    <source>
        <dbReference type="Proteomes" id="UP000068196"/>
    </source>
</evidence>
<gene>
    <name evidence="4" type="ORF">THC_0743</name>
</gene>
<evidence type="ECO:0000313" key="4">
    <source>
        <dbReference type="EMBL" id="BAU23134.1"/>
    </source>
</evidence>
<reference evidence="5" key="2">
    <citation type="journal article" date="2016" name="Int. J. Syst. Evol. Microbiol.">
        <title>Caldimicrobium thiodismutans sp. nov., a sulfur-disproportionating bacterium isolated from a hot spring.</title>
        <authorList>
            <person name="Kojima H."/>
            <person name="Umezawa K."/>
            <person name="Fukui M."/>
        </authorList>
    </citation>
    <scope>NUCLEOTIDE SEQUENCE [LARGE SCALE GENOMIC DNA]</scope>
    <source>
        <strain evidence="5">TF1</strain>
    </source>
</reference>
<dbReference type="SUPFAM" id="SSF46565">
    <property type="entry name" value="Chaperone J-domain"/>
    <property type="match status" value="1"/>
</dbReference>
<feature type="domain" description="J" evidence="3">
    <location>
        <begin position="7"/>
        <end position="83"/>
    </location>
</feature>
<dbReference type="SMART" id="SM00271">
    <property type="entry name" value="DnaJ"/>
    <property type="match status" value="1"/>
</dbReference>
<reference evidence="4 5" key="1">
    <citation type="journal article" date="2016" name="Int. J. Syst. Evol. Microbiol.">
        <title>Caldimicrobium thiodismutans sp. nov., a sulfur-disproportionating bacterium isolated from a hot spring, and emended description of the genus Caldimicrobium.</title>
        <authorList>
            <person name="Kojima H."/>
            <person name="Umezawa K."/>
            <person name="Fukui M."/>
        </authorList>
    </citation>
    <scope>NUCLEOTIDE SEQUENCE [LARGE SCALE GENOMIC DNA]</scope>
    <source>
        <strain evidence="4 5">TF1</strain>
    </source>
</reference>
<sequence length="301" mass="36210">MKKIKRNPFEIFGITPQLAKELSDETLYKIIKAIYRTLQLHYHPDRGGDTKKALELNLAFEAINYEKNPQAFIHYKKAYLQRLSRKTLKTELNILEQNLRKLTYHQELLKERFWQFLEKNFQYLKDLYREGFVLKVKLLDIISHINYSDYPGFKKKKQLFKELIFTPDTILKKAGINPKFILLKNYRLLGSVRRDYIEPWALMERTLKEEKFFLKDYLKKETFLKEIIMFLAPEIRGNSYLFFYHPSEPQKIYLEGLVLKLEEITQLEFLEILQKETIEGHEDERTQGLPPLDIPFPQHKD</sequence>
<dbReference type="CDD" id="cd06257">
    <property type="entry name" value="DnaJ"/>
    <property type="match status" value="1"/>
</dbReference>
<keyword evidence="1" id="KW-0175">Coiled coil</keyword>
<dbReference type="AlphaFoldDB" id="A0A0U5AWZ8"/>
<evidence type="ECO:0000259" key="3">
    <source>
        <dbReference type="PROSITE" id="PS50076"/>
    </source>
</evidence>
<evidence type="ECO:0000256" key="1">
    <source>
        <dbReference type="SAM" id="Coils"/>
    </source>
</evidence>
<dbReference type="InterPro" id="IPR001623">
    <property type="entry name" value="DnaJ_domain"/>
</dbReference>
<dbReference type="EMBL" id="AP014945">
    <property type="protein sequence ID" value="BAU23134.1"/>
    <property type="molecule type" value="Genomic_DNA"/>
</dbReference>
<dbReference type="STRING" id="1653476.THC_0743"/>
<dbReference type="RefSeq" id="WP_068513510.1">
    <property type="nucleotide sequence ID" value="NZ_AP014945.1"/>
</dbReference>
<protein>
    <recommendedName>
        <fullName evidence="3">J domain-containing protein</fullName>
    </recommendedName>
</protein>
<accession>A0A0U5AWZ8</accession>
<name>A0A0U5AWZ8_9BACT</name>
<dbReference type="OrthoDB" id="9772637at2"/>
<proteinExistence type="predicted"/>
<dbReference type="Proteomes" id="UP000068196">
    <property type="component" value="Chromosome"/>
</dbReference>
<feature type="region of interest" description="Disordered" evidence="2">
    <location>
        <begin position="281"/>
        <end position="301"/>
    </location>
</feature>
<dbReference type="PROSITE" id="PS50076">
    <property type="entry name" value="DNAJ_2"/>
    <property type="match status" value="1"/>
</dbReference>
<keyword evidence="5" id="KW-1185">Reference proteome</keyword>
<dbReference type="Gene3D" id="1.10.287.110">
    <property type="entry name" value="DnaJ domain"/>
    <property type="match status" value="1"/>
</dbReference>
<organism evidence="4 5">
    <name type="scientific">Caldimicrobium thiodismutans</name>
    <dbReference type="NCBI Taxonomy" id="1653476"/>
    <lineage>
        <taxon>Bacteria</taxon>
        <taxon>Pseudomonadati</taxon>
        <taxon>Thermodesulfobacteriota</taxon>
        <taxon>Thermodesulfobacteria</taxon>
        <taxon>Thermodesulfobacteriales</taxon>
        <taxon>Thermodesulfobacteriaceae</taxon>
        <taxon>Caldimicrobium</taxon>
    </lineage>
</organism>